<protein>
    <submittedName>
        <fullName evidence="1">Uncharacterized protein</fullName>
    </submittedName>
</protein>
<dbReference type="EMBL" id="BAABAA010000001">
    <property type="protein sequence ID" value="GAA3537186.1"/>
    <property type="molecule type" value="Genomic_DNA"/>
</dbReference>
<evidence type="ECO:0000313" key="1">
    <source>
        <dbReference type="EMBL" id="GAA3537186.1"/>
    </source>
</evidence>
<name>A0ABP6VKR5_9ACTN</name>
<sequence length="124" mass="13216">MSYESDFLSAVHDRVAQSPTLLHALLFDRQEAIRLLSDLPGAAQRLAKPIDPSRVWLRLADVAFAAGCDASQTCSCTTGTCEGTCGGSTCGVTCSGESCGRTCDDSCGHTTNWAAAYMWRFGQQ</sequence>
<reference evidence="2" key="1">
    <citation type="journal article" date="2019" name="Int. J. Syst. Evol. Microbiol.">
        <title>The Global Catalogue of Microorganisms (GCM) 10K type strain sequencing project: providing services to taxonomists for standard genome sequencing and annotation.</title>
        <authorList>
            <consortium name="The Broad Institute Genomics Platform"/>
            <consortium name="The Broad Institute Genome Sequencing Center for Infectious Disease"/>
            <person name="Wu L."/>
            <person name="Ma J."/>
        </authorList>
    </citation>
    <scope>NUCLEOTIDE SEQUENCE [LARGE SCALE GENOMIC DNA]</scope>
    <source>
        <strain evidence="2">JCM 16928</strain>
    </source>
</reference>
<keyword evidence="2" id="KW-1185">Reference proteome</keyword>
<comment type="caution">
    <text evidence="1">The sequence shown here is derived from an EMBL/GenBank/DDBJ whole genome shotgun (WGS) entry which is preliminary data.</text>
</comment>
<dbReference type="Proteomes" id="UP001501222">
    <property type="component" value="Unassembled WGS sequence"/>
</dbReference>
<proteinExistence type="predicted"/>
<organism evidence="1 2">
    <name type="scientific">Kribbella ginsengisoli</name>
    <dbReference type="NCBI Taxonomy" id="363865"/>
    <lineage>
        <taxon>Bacteria</taxon>
        <taxon>Bacillati</taxon>
        <taxon>Actinomycetota</taxon>
        <taxon>Actinomycetes</taxon>
        <taxon>Propionibacteriales</taxon>
        <taxon>Kribbellaceae</taxon>
        <taxon>Kribbella</taxon>
    </lineage>
</organism>
<evidence type="ECO:0000313" key="2">
    <source>
        <dbReference type="Proteomes" id="UP001501222"/>
    </source>
</evidence>
<gene>
    <name evidence="1" type="ORF">GCM10022235_00800</name>
</gene>
<accession>A0ABP6VKR5</accession>